<dbReference type="InterPro" id="IPR039420">
    <property type="entry name" value="WalR-like"/>
</dbReference>
<dbReference type="PANTHER" id="PTHR43214">
    <property type="entry name" value="TWO-COMPONENT RESPONSE REGULATOR"/>
    <property type="match status" value="1"/>
</dbReference>
<dbReference type="RefSeq" id="WP_286291540.1">
    <property type="nucleotide sequence ID" value="NZ_AP024718.1"/>
</dbReference>
<dbReference type="SUPFAM" id="SSF52172">
    <property type="entry name" value="CheY-like"/>
    <property type="match status" value="1"/>
</dbReference>
<evidence type="ECO:0000256" key="2">
    <source>
        <dbReference type="ARBA" id="ARBA00023125"/>
    </source>
</evidence>
<dbReference type="AlphaFoldDB" id="A0AAU9C020"/>
<proteinExistence type="predicted"/>
<dbReference type="PRINTS" id="PR00038">
    <property type="entry name" value="HTHLUXR"/>
</dbReference>
<dbReference type="KEGG" id="meiy:MIN45_P1620"/>
<dbReference type="EMBL" id="AP024718">
    <property type="protein sequence ID" value="BCX89248.1"/>
    <property type="molecule type" value="Genomic_DNA"/>
</dbReference>
<dbReference type="SMART" id="SM00448">
    <property type="entry name" value="REC"/>
    <property type="match status" value="1"/>
</dbReference>
<reference evidence="7" key="1">
    <citation type="journal article" date="2024" name="Int. J. Syst. Evol. Microbiol.">
        <title>Methylomarinovum tepidoasis sp. nov., a moderately thermophilic methanotroph of the family Methylothermaceae isolated from a deep-sea hydrothermal field.</title>
        <authorList>
            <person name="Hirayama H."/>
            <person name="Takaki Y."/>
            <person name="Abe M."/>
            <person name="Miyazaki M."/>
            <person name="Uematsu K."/>
            <person name="Matsui Y."/>
            <person name="Takai K."/>
        </authorList>
    </citation>
    <scope>NUCLEOTIDE SEQUENCE [LARGE SCALE GENOMIC DNA]</scope>
    <source>
        <strain evidence="7">IN45</strain>
    </source>
</reference>
<dbReference type="GO" id="GO:0000160">
    <property type="term" value="P:phosphorelay signal transduction system"/>
    <property type="evidence" value="ECO:0007669"/>
    <property type="project" value="InterPro"/>
</dbReference>
<evidence type="ECO:0000256" key="1">
    <source>
        <dbReference type="ARBA" id="ARBA00022553"/>
    </source>
</evidence>
<dbReference type="InterPro" id="IPR058245">
    <property type="entry name" value="NreC/VraR/RcsB-like_REC"/>
</dbReference>
<dbReference type="InterPro" id="IPR011006">
    <property type="entry name" value="CheY-like_superfamily"/>
</dbReference>
<organism evidence="6 7">
    <name type="scientific">Methylomarinovum tepidoasis</name>
    <dbReference type="NCBI Taxonomy" id="2840183"/>
    <lineage>
        <taxon>Bacteria</taxon>
        <taxon>Pseudomonadati</taxon>
        <taxon>Pseudomonadota</taxon>
        <taxon>Gammaproteobacteria</taxon>
        <taxon>Methylococcales</taxon>
        <taxon>Methylothermaceae</taxon>
        <taxon>Methylomarinovum</taxon>
    </lineage>
</organism>
<feature type="domain" description="Response regulatory" evidence="5">
    <location>
        <begin position="4"/>
        <end position="120"/>
    </location>
</feature>
<feature type="modified residue" description="4-aspartylphosphate" evidence="3">
    <location>
        <position position="55"/>
    </location>
</feature>
<dbReference type="SUPFAM" id="SSF46894">
    <property type="entry name" value="C-terminal effector domain of the bipartite response regulators"/>
    <property type="match status" value="1"/>
</dbReference>
<dbReference type="InterPro" id="IPR016032">
    <property type="entry name" value="Sig_transdc_resp-reg_C-effctor"/>
</dbReference>
<keyword evidence="7" id="KW-1185">Reference proteome</keyword>
<evidence type="ECO:0000256" key="3">
    <source>
        <dbReference type="PROSITE-ProRule" id="PRU00169"/>
    </source>
</evidence>
<dbReference type="Pfam" id="PF00196">
    <property type="entry name" value="GerE"/>
    <property type="match status" value="1"/>
</dbReference>
<dbReference type="Pfam" id="PF00072">
    <property type="entry name" value="Response_reg"/>
    <property type="match status" value="1"/>
</dbReference>
<dbReference type="CDD" id="cd06170">
    <property type="entry name" value="LuxR_C_like"/>
    <property type="match status" value="1"/>
</dbReference>
<dbReference type="InterPro" id="IPR001789">
    <property type="entry name" value="Sig_transdc_resp-reg_receiver"/>
</dbReference>
<dbReference type="Gene3D" id="3.40.50.2300">
    <property type="match status" value="1"/>
</dbReference>
<dbReference type="PANTHER" id="PTHR43214:SF43">
    <property type="entry name" value="TWO-COMPONENT RESPONSE REGULATOR"/>
    <property type="match status" value="1"/>
</dbReference>
<dbReference type="GO" id="GO:0003677">
    <property type="term" value="F:DNA binding"/>
    <property type="evidence" value="ECO:0007669"/>
    <property type="project" value="UniProtKB-KW"/>
</dbReference>
<evidence type="ECO:0000259" key="5">
    <source>
        <dbReference type="PROSITE" id="PS50110"/>
    </source>
</evidence>
<keyword evidence="1 3" id="KW-0597">Phosphoprotein</keyword>
<dbReference type="Proteomes" id="UP001321450">
    <property type="component" value="Chromosome"/>
</dbReference>
<accession>A0AAU9C020</accession>
<dbReference type="SMART" id="SM00421">
    <property type="entry name" value="HTH_LUXR"/>
    <property type="match status" value="1"/>
</dbReference>
<name>A0AAU9C020_9GAMM</name>
<dbReference type="CDD" id="cd17535">
    <property type="entry name" value="REC_NarL-like"/>
    <property type="match status" value="1"/>
</dbReference>
<evidence type="ECO:0000313" key="6">
    <source>
        <dbReference type="EMBL" id="BCX89248.1"/>
    </source>
</evidence>
<keyword evidence="2" id="KW-0238">DNA-binding</keyword>
<evidence type="ECO:0000259" key="4">
    <source>
        <dbReference type="PROSITE" id="PS50043"/>
    </source>
</evidence>
<dbReference type="InterPro" id="IPR000792">
    <property type="entry name" value="Tscrpt_reg_LuxR_C"/>
</dbReference>
<dbReference type="PROSITE" id="PS50110">
    <property type="entry name" value="RESPONSE_REGULATORY"/>
    <property type="match status" value="1"/>
</dbReference>
<gene>
    <name evidence="6" type="ORF">MIN45_P1620</name>
</gene>
<dbReference type="GO" id="GO:0006355">
    <property type="term" value="P:regulation of DNA-templated transcription"/>
    <property type="evidence" value="ECO:0007669"/>
    <property type="project" value="InterPro"/>
</dbReference>
<dbReference type="PROSITE" id="PS50043">
    <property type="entry name" value="HTH_LUXR_2"/>
    <property type="match status" value="1"/>
</dbReference>
<protein>
    <submittedName>
        <fullName evidence="6">Two-component system, NarL family, invasion response regulator UvrY</fullName>
    </submittedName>
</protein>
<feature type="domain" description="HTH luxR-type" evidence="4">
    <location>
        <begin position="144"/>
        <end position="209"/>
    </location>
</feature>
<evidence type="ECO:0000313" key="7">
    <source>
        <dbReference type="Proteomes" id="UP001321450"/>
    </source>
</evidence>
<sequence>MTIRVMLADDHPVVRAGHRFLLEQSDDIRIVAEAEDSDRTYHGYINHCPDVLVLDLSMPGAGGLTVLRRIISHDPEANILIYTMHEETLYARRALEAGAKGYVSKSTEPEILPEAIRTIARGEHYIAATIAQKLAWQYANGEEQEGKLSCLTNREFEIFCLAARGLSVQEIAERLYISYKTAANYMTQIKRKLEVSTLGELVRLAYLHDLADK</sequence>